<gene>
    <name evidence="2" type="ORF">AADV58_03415</name>
</gene>
<proteinExistence type="predicted"/>
<protein>
    <submittedName>
        <fullName evidence="2">Uncharacterized protein</fullName>
    </submittedName>
</protein>
<evidence type="ECO:0000313" key="2">
    <source>
        <dbReference type="EMBL" id="WZJ22214.1"/>
    </source>
</evidence>
<feature type="compositionally biased region" description="Low complexity" evidence="1">
    <location>
        <begin position="179"/>
        <end position="189"/>
    </location>
</feature>
<dbReference type="RefSeq" id="WP_150430601.1">
    <property type="nucleotide sequence ID" value="NZ_CP151406.1"/>
</dbReference>
<keyword evidence="3" id="KW-1185">Reference proteome</keyword>
<organism evidence="2 3">
    <name type="scientific">Azonexus hydrophilus</name>
    <dbReference type="NCBI Taxonomy" id="418702"/>
    <lineage>
        <taxon>Bacteria</taxon>
        <taxon>Pseudomonadati</taxon>
        <taxon>Pseudomonadota</taxon>
        <taxon>Betaproteobacteria</taxon>
        <taxon>Rhodocyclales</taxon>
        <taxon>Azonexaceae</taxon>
        <taxon>Azonexus</taxon>
    </lineage>
</organism>
<reference evidence="2 3" key="1">
    <citation type="submission" date="2024-04" db="EMBL/GenBank/DDBJ databases">
        <title>Dissimilatory iodate-reducing microorganisms contribute to the enrichment of iodine in groundwater.</title>
        <authorList>
            <person name="Jiang Z."/>
        </authorList>
    </citation>
    <scope>NUCLEOTIDE SEQUENCE [LARGE SCALE GENOMIC DNA]</scope>
    <source>
        <strain evidence="2 3">NCP973</strain>
    </source>
</reference>
<dbReference type="EMBL" id="CP151406">
    <property type="protein sequence ID" value="WZJ22214.1"/>
    <property type="molecule type" value="Genomic_DNA"/>
</dbReference>
<evidence type="ECO:0000256" key="1">
    <source>
        <dbReference type="SAM" id="MobiDB-lite"/>
    </source>
</evidence>
<evidence type="ECO:0000313" key="3">
    <source>
        <dbReference type="Proteomes" id="UP001479520"/>
    </source>
</evidence>
<feature type="compositionally biased region" description="Low complexity" evidence="1">
    <location>
        <begin position="197"/>
        <end position="212"/>
    </location>
</feature>
<accession>A0ABZ2XL96</accession>
<feature type="region of interest" description="Disordered" evidence="1">
    <location>
        <begin position="179"/>
        <end position="212"/>
    </location>
</feature>
<name>A0ABZ2XL96_9RHOO</name>
<dbReference type="Proteomes" id="UP001479520">
    <property type="component" value="Chromosome"/>
</dbReference>
<sequence length="212" mass="23800">MQTNTISATALEKLKRQAKQHRGTTGLPLAASLEAVAQQAGYLSWKQVTMLASIHKTRLMPTSHRRRSHWVAGGSPRLHQCKTVEELCDMLGRVEPVLLRSHCDESRPGARCLCELDPFVTAKRANVDIDIGDKDDIWNYLYLLDRPYSGVNIVDVRVNLGLGSHGYYLNEQLLLNSNNDRSNSLNPNNDAHRHALNNHANQLNPNNKRFGS</sequence>